<keyword evidence="2" id="KW-0328">Glycosyltransferase</keyword>
<keyword evidence="4 7" id="KW-0812">Transmembrane</keyword>
<dbReference type="PANTHER" id="PTHR48090">
    <property type="entry name" value="UNDECAPRENYL-PHOSPHATE 4-DEOXY-4-FORMAMIDO-L-ARABINOSE TRANSFERASE-RELATED"/>
    <property type="match status" value="1"/>
</dbReference>
<organism evidence="9 10">
    <name type="scientific">Cupriavidus pauculus</name>
    <dbReference type="NCBI Taxonomy" id="82633"/>
    <lineage>
        <taxon>Bacteria</taxon>
        <taxon>Pseudomonadati</taxon>
        <taxon>Pseudomonadota</taxon>
        <taxon>Betaproteobacteria</taxon>
        <taxon>Burkholderiales</taxon>
        <taxon>Burkholderiaceae</taxon>
        <taxon>Cupriavidus</taxon>
    </lineage>
</organism>
<protein>
    <submittedName>
        <fullName evidence="9">Glycosyltransferase family 2 protein</fullName>
    </submittedName>
</protein>
<gene>
    <name evidence="9" type="ORF">FOB72_11355</name>
</gene>
<dbReference type="InterPro" id="IPR001173">
    <property type="entry name" value="Glyco_trans_2-like"/>
</dbReference>
<reference evidence="9 10" key="1">
    <citation type="submission" date="2019-09" db="EMBL/GenBank/DDBJ databases">
        <title>FDA dAtabase for Regulatory Grade micrObial Sequences (FDA-ARGOS): Supporting development and validation of Infectious Disease Dx tests.</title>
        <authorList>
            <person name="Sciortino C."/>
            <person name="Tallon L."/>
            <person name="Sadzewicz L."/>
            <person name="Vavikolanu K."/>
            <person name="Mehta A."/>
            <person name="Aluvathingal J."/>
            <person name="Nadendla S."/>
            <person name="Nandy P."/>
            <person name="Geyer C."/>
            <person name="Yan Y."/>
            <person name="Sichtig H."/>
        </authorList>
    </citation>
    <scope>NUCLEOTIDE SEQUENCE [LARGE SCALE GENOMIC DNA]</scope>
    <source>
        <strain evidence="9 10">FDAARGOS_664</strain>
    </source>
</reference>
<evidence type="ECO:0000259" key="8">
    <source>
        <dbReference type="Pfam" id="PF00535"/>
    </source>
</evidence>
<dbReference type="CDD" id="cd04187">
    <property type="entry name" value="DPM1_like_bac"/>
    <property type="match status" value="1"/>
</dbReference>
<feature type="transmembrane region" description="Helical" evidence="7">
    <location>
        <begin position="236"/>
        <end position="265"/>
    </location>
</feature>
<comment type="subcellular location">
    <subcellularLocation>
        <location evidence="1">Membrane</location>
        <topology evidence="1">Multi-pass membrane protein</topology>
    </subcellularLocation>
</comment>
<dbReference type="PANTHER" id="PTHR48090:SF1">
    <property type="entry name" value="PROPHAGE BACTOPRENOL GLUCOSYL TRANSFERASE HOMOLOG"/>
    <property type="match status" value="1"/>
</dbReference>
<dbReference type="OrthoDB" id="9811884at2"/>
<evidence type="ECO:0000256" key="4">
    <source>
        <dbReference type="ARBA" id="ARBA00022692"/>
    </source>
</evidence>
<dbReference type="AlphaFoldDB" id="A0A5P2H4I5"/>
<evidence type="ECO:0000256" key="6">
    <source>
        <dbReference type="ARBA" id="ARBA00023136"/>
    </source>
</evidence>
<keyword evidence="3 9" id="KW-0808">Transferase</keyword>
<evidence type="ECO:0000313" key="10">
    <source>
        <dbReference type="Proteomes" id="UP000322822"/>
    </source>
</evidence>
<evidence type="ECO:0000256" key="2">
    <source>
        <dbReference type="ARBA" id="ARBA00022676"/>
    </source>
</evidence>
<dbReference type="InterPro" id="IPR029044">
    <property type="entry name" value="Nucleotide-diphossugar_trans"/>
</dbReference>
<dbReference type="Proteomes" id="UP000322822">
    <property type="component" value="Chromosome 1"/>
</dbReference>
<feature type="transmembrane region" description="Helical" evidence="7">
    <location>
        <begin position="277"/>
        <end position="302"/>
    </location>
</feature>
<evidence type="ECO:0000256" key="7">
    <source>
        <dbReference type="SAM" id="Phobius"/>
    </source>
</evidence>
<feature type="domain" description="Glycosyltransferase 2-like" evidence="8">
    <location>
        <begin position="22"/>
        <end position="182"/>
    </location>
</feature>
<dbReference type="InterPro" id="IPR050256">
    <property type="entry name" value="Glycosyltransferase_2"/>
</dbReference>
<sequence length="360" mass="39865">MDQTTHNRTLQSLSELSRPELSVVIPSYGCIGCLEELCERLHRVLAGMGKSFEIVIVDDRSPDNSWPLTESLAQRYPAVRGVRLSRNFGQHIAITAGLASARGDNVVVMDCDLQDPPELIPQLYRKLQEGHDLVFGRRVERTHSMFRQVMAKLYFRIMRAAMREAVEGSYGTFSILSRKVVDAFLRFGERERHYLMILRWLGFNAGTLDYAHAERHAGRSSYSLARLLRHAVGGMFFHTGVFLTWIMYVGMGFTALSFFGAAYFIYRHIVSAPPPGWTSLAVGISFSTGLILASVGAVGIYVSRTFEMSKGRPIYVVDTECGCQDQEAAGNVNAATNVSATATAATAAAARDEAIYQQNA</sequence>
<proteinExistence type="predicted"/>
<evidence type="ECO:0000256" key="1">
    <source>
        <dbReference type="ARBA" id="ARBA00004141"/>
    </source>
</evidence>
<dbReference type="EMBL" id="CP044065">
    <property type="protein sequence ID" value="QET02574.1"/>
    <property type="molecule type" value="Genomic_DNA"/>
</dbReference>
<evidence type="ECO:0000313" key="9">
    <source>
        <dbReference type="EMBL" id="QET02574.1"/>
    </source>
</evidence>
<dbReference type="SUPFAM" id="SSF53448">
    <property type="entry name" value="Nucleotide-diphospho-sugar transferases"/>
    <property type="match status" value="1"/>
</dbReference>
<evidence type="ECO:0000256" key="3">
    <source>
        <dbReference type="ARBA" id="ARBA00022679"/>
    </source>
</evidence>
<evidence type="ECO:0000256" key="5">
    <source>
        <dbReference type="ARBA" id="ARBA00022989"/>
    </source>
</evidence>
<keyword evidence="5 7" id="KW-1133">Transmembrane helix</keyword>
<dbReference type="GO" id="GO:0016757">
    <property type="term" value="F:glycosyltransferase activity"/>
    <property type="evidence" value="ECO:0007669"/>
    <property type="project" value="UniProtKB-KW"/>
</dbReference>
<dbReference type="Gene3D" id="3.90.550.10">
    <property type="entry name" value="Spore Coat Polysaccharide Biosynthesis Protein SpsA, Chain A"/>
    <property type="match status" value="1"/>
</dbReference>
<dbReference type="Pfam" id="PF00535">
    <property type="entry name" value="Glycos_transf_2"/>
    <property type="match status" value="1"/>
</dbReference>
<dbReference type="RefSeq" id="WP_150372605.1">
    <property type="nucleotide sequence ID" value="NZ_CP044065.1"/>
</dbReference>
<keyword evidence="6 7" id="KW-0472">Membrane</keyword>
<name>A0A5P2H4I5_9BURK</name>
<accession>A0A5P2H4I5</accession>
<dbReference type="GO" id="GO:0005886">
    <property type="term" value="C:plasma membrane"/>
    <property type="evidence" value="ECO:0007669"/>
    <property type="project" value="TreeGrafter"/>
</dbReference>